<evidence type="ECO:0000256" key="3">
    <source>
        <dbReference type="ARBA" id="ARBA00022679"/>
    </source>
</evidence>
<dbReference type="InterPro" id="IPR008921">
    <property type="entry name" value="DNA_pol3_clamp-load_cplx_C"/>
</dbReference>
<dbReference type="InterPro" id="IPR005790">
    <property type="entry name" value="DNA_polIII_delta"/>
</dbReference>
<dbReference type="Pfam" id="PF06144">
    <property type="entry name" value="DNA_pol3_delta"/>
    <property type="match status" value="1"/>
</dbReference>
<dbReference type="GO" id="GO:0003887">
    <property type="term" value="F:DNA-directed DNA polymerase activity"/>
    <property type="evidence" value="ECO:0007669"/>
    <property type="project" value="UniProtKB-KW"/>
</dbReference>
<comment type="similarity">
    <text evidence="7">Belongs to the DNA polymerase HolA subunit family.</text>
</comment>
<dbReference type="GO" id="GO:0006261">
    <property type="term" value="P:DNA-templated DNA replication"/>
    <property type="evidence" value="ECO:0007669"/>
    <property type="project" value="TreeGrafter"/>
</dbReference>
<evidence type="ECO:0000313" key="12">
    <source>
        <dbReference type="Proteomes" id="UP000178432"/>
    </source>
</evidence>
<evidence type="ECO:0000259" key="9">
    <source>
        <dbReference type="Pfam" id="PF06144"/>
    </source>
</evidence>
<feature type="domain" description="DNA polymerase III delta N-terminal" evidence="9">
    <location>
        <begin position="6"/>
        <end position="100"/>
    </location>
</feature>
<dbReference type="Gene3D" id="3.40.50.300">
    <property type="entry name" value="P-loop containing nucleotide triphosphate hydrolases"/>
    <property type="match status" value="1"/>
</dbReference>
<evidence type="ECO:0000256" key="6">
    <source>
        <dbReference type="ARBA" id="ARBA00022932"/>
    </source>
</evidence>
<dbReference type="Pfam" id="PF21694">
    <property type="entry name" value="DNA_pol3_delta_C"/>
    <property type="match status" value="1"/>
</dbReference>
<evidence type="ECO:0000256" key="4">
    <source>
        <dbReference type="ARBA" id="ARBA00022695"/>
    </source>
</evidence>
<keyword evidence="6" id="KW-0239">DNA-directed DNA polymerase</keyword>
<name>A0A1G1YCM8_9BACT</name>
<evidence type="ECO:0000256" key="2">
    <source>
        <dbReference type="ARBA" id="ARBA00017703"/>
    </source>
</evidence>
<dbReference type="Gene3D" id="1.20.272.10">
    <property type="match status" value="1"/>
</dbReference>
<evidence type="ECO:0000259" key="10">
    <source>
        <dbReference type="Pfam" id="PF21694"/>
    </source>
</evidence>
<dbReference type="Proteomes" id="UP000178432">
    <property type="component" value="Unassembled WGS sequence"/>
</dbReference>
<dbReference type="InterPro" id="IPR027417">
    <property type="entry name" value="P-loop_NTPase"/>
</dbReference>
<protein>
    <recommendedName>
        <fullName evidence="2">DNA polymerase III subunit delta</fullName>
        <ecNumber evidence="1">2.7.7.7</ecNumber>
    </recommendedName>
</protein>
<keyword evidence="4" id="KW-0548">Nucleotidyltransferase</keyword>
<dbReference type="SUPFAM" id="SSF52540">
    <property type="entry name" value="P-loop containing nucleoside triphosphate hydrolases"/>
    <property type="match status" value="1"/>
</dbReference>
<dbReference type="InterPro" id="IPR048466">
    <property type="entry name" value="DNA_pol3_delta-like_C"/>
</dbReference>
<dbReference type="SUPFAM" id="SSF48019">
    <property type="entry name" value="post-AAA+ oligomerization domain-like"/>
    <property type="match status" value="1"/>
</dbReference>
<evidence type="ECO:0000313" key="11">
    <source>
        <dbReference type="EMBL" id="OGY49470.1"/>
    </source>
</evidence>
<evidence type="ECO:0000256" key="5">
    <source>
        <dbReference type="ARBA" id="ARBA00022705"/>
    </source>
</evidence>
<feature type="domain" description="DNA polymerase III delta subunit-like C-terminal" evidence="10">
    <location>
        <begin position="209"/>
        <end position="331"/>
    </location>
</feature>
<proteinExistence type="inferred from homology"/>
<keyword evidence="5" id="KW-0235">DNA replication</keyword>
<evidence type="ECO:0000256" key="1">
    <source>
        <dbReference type="ARBA" id="ARBA00012417"/>
    </source>
</evidence>
<keyword evidence="3" id="KW-0808">Transferase</keyword>
<dbReference type="InterPro" id="IPR010372">
    <property type="entry name" value="DNA_pol3_delta_N"/>
</dbReference>
<gene>
    <name evidence="11" type="ORF">A2663_03340</name>
</gene>
<dbReference type="NCBIfam" id="TIGR01128">
    <property type="entry name" value="holA"/>
    <property type="match status" value="1"/>
</dbReference>
<evidence type="ECO:0000256" key="8">
    <source>
        <dbReference type="ARBA" id="ARBA00049244"/>
    </source>
</evidence>
<evidence type="ECO:0000256" key="7">
    <source>
        <dbReference type="ARBA" id="ARBA00034754"/>
    </source>
</evidence>
<dbReference type="EMBL" id="MHIF01000004">
    <property type="protein sequence ID" value="OGY49470.1"/>
    <property type="molecule type" value="Genomic_DNA"/>
</dbReference>
<comment type="caution">
    <text evidence="11">The sequence shown here is derived from an EMBL/GenBank/DDBJ whole genome shotgun (WGS) entry which is preliminary data.</text>
</comment>
<dbReference type="EC" id="2.7.7.7" evidence="1"/>
<sequence length="332" mass="37624">MIIFLHGPDTFRSRQKLKELKEKFLKDVDPAGLNLESLNGAELEIPDFERAVSTLPFLAKKRLVIIEDLISKNKGQKIQKEVAEILEKHKSEEVIIIFWEGADFSGKAKKARGKKPAAPRIHVLLPLLLKEKYAQEFKLLDQGNVYRFAAEEFKKRGAKIQNSALKLLCDLAGSDLWRLTGEINKLSAFARGQEITPADIANLVETKLEEDVFKLTGALGQKNKNASLKLIAELLLAKSSATELLGMIAWQFRNLLLVKSFTQENGGGYDSYRMAYQLGLNPYVAQKTAAQIRYYQIDELKKIYQNLLQIDYKLKTSQIDPEVLFDLLVIKN</sequence>
<dbReference type="Gene3D" id="1.10.8.60">
    <property type="match status" value="1"/>
</dbReference>
<reference evidence="11 12" key="1">
    <citation type="journal article" date="2016" name="Nat. Commun.">
        <title>Thousands of microbial genomes shed light on interconnected biogeochemical processes in an aquifer system.</title>
        <authorList>
            <person name="Anantharaman K."/>
            <person name="Brown C.T."/>
            <person name="Hug L.A."/>
            <person name="Sharon I."/>
            <person name="Castelle C.J."/>
            <person name="Probst A.J."/>
            <person name="Thomas B.C."/>
            <person name="Singh A."/>
            <person name="Wilkins M.J."/>
            <person name="Karaoz U."/>
            <person name="Brodie E.L."/>
            <person name="Williams K.H."/>
            <person name="Hubbard S.S."/>
            <person name="Banfield J.F."/>
        </authorList>
    </citation>
    <scope>NUCLEOTIDE SEQUENCE [LARGE SCALE GENOMIC DNA]</scope>
</reference>
<organism evidence="11 12">
    <name type="scientific">Candidatus Buchananbacteria bacterium RIFCSPHIGHO2_01_FULL_46_12</name>
    <dbReference type="NCBI Taxonomy" id="1797536"/>
    <lineage>
        <taxon>Bacteria</taxon>
        <taxon>Candidatus Buchananiibacteriota</taxon>
    </lineage>
</organism>
<dbReference type="PANTHER" id="PTHR34388:SF1">
    <property type="entry name" value="DNA POLYMERASE III SUBUNIT DELTA"/>
    <property type="match status" value="1"/>
</dbReference>
<dbReference type="GO" id="GO:0009360">
    <property type="term" value="C:DNA polymerase III complex"/>
    <property type="evidence" value="ECO:0007669"/>
    <property type="project" value="InterPro"/>
</dbReference>
<dbReference type="GO" id="GO:0003677">
    <property type="term" value="F:DNA binding"/>
    <property type="evidence" value="ECO:0007669"/>
    <property type="project" value="InterPro"/>
</dbReference>
<comment type="catalytic activity">
    <reaction evidence="8">
        <text>DNA(n) + a 2'-deoxyribonucleoside 5'-triphosphate = DNA(n+1) + diphosphate</text>
        <dbReference type="Rhea" id="RHEA:22508"/>
        <dbReference type="Rhea" id="RHEA-COMP:17339"/>
        <dbReference type="Rhea" id="RHEA-COMP:17340"/>
        <dbReference type="ChEBI" id="CHEBI:33019"/>
        <dbReference type="ChEBI" id="CHEBI:61560"/>
        <dbReference type="ChEBI" id="CHEBI:173112"/>
        <dbReference type="EC" id="2.7.7.7"/>
    </reaction>
</comment>
<accession>A0A1G1YCM8</accession>
<dbReference type="PANTHER" id="PTHR34388">
    <property type="entry name" value="DNA POLYMERASE III SUBUNIT DELTA"/>
    <property type="match status" value="1"/>
</dbReference>
<dbReference type="AlphaFoldDB" id="A0A1G1YCM8"/>